<sequence>MICFSAFNLQAQKTNIEDDKAKAATQANNPLADMTALNIHNYYVSKLSDAPAASYLNTTWIRFAKPLADGKLLLRVSAPLSSIGSPDTVGLVNTISGLGDVNAFISYNFISNAKTTMGIGPLVAAPTATQSEIGVGQWQTGLAFVTFFAQSPQIQFGSLITWQTSVGGKENDKRAQIAAFQPFYIWQLGKGTYLRGAPIWVFDIENDAYHLPIGLGIGKVIKVEHTVFNLFIEPQYSMLTAGSQPQFQLFSGINIQFMKN</sequence>
<evidence type="ECO:0008006" key="3">
    <source>
        <dbReference type="Google" id="ProtNLM"/>
    </source>
</evidence>
<proteinExistence type="predicted"/>
<evidence type="ECO:0000313" key="1">
    <source>
        <dbReference type="EMBL" id="GJM64557.1"/>
    </source>
</evidence>
<keyword evidence="2" id="KW-1185">Reference proteome</keyword>
<name>A0AAN5AN85_9BACT</name>
<dbReference type="EMBL" id="BQKE01000006">
    <property type="protein sequence ID" value="GJM64557.1"/>
    <property type="molecule type" value="Genomic_DNA"/>
</dbReference>
<reference evidence="1 2" key="1">
    <citation type="submission" date="2021-12" db="EMBL/GenBank/DDBJ databases">
        <title>Genome sequencing of bacteria with rrn-lacking chromosome and rrn-plasmid.</title>
        <authorList>
            <person name="Anda M."/>
            <person name="Iwasaki W."/>
        </authorList>
    </citation>
    <scope>NUCLEOTIDE SEQUENCE [LARGE SCALE GENOMIC DNA]</scope>
    <source>
        <strain evidence="1 2">NBRC 15940</strain>
    </source>
</reference>
<gene>
    <name evidence="1" type="ORF">PEDI_51090</name>
</gene>
<dbReference type="AlphaFoldDB" id="A0AAN5AN85"/>
<dbReference type="Proteomes" id="UP001310022">
    <property type="component" value="Unassembled WGS sequence"/>
</dbReference>
<evidence type="ECO:0000313" key="2">
    <source>
        <dbReference type="Proteomes" id="UP001310022"/>
    </source>
</evidence>
<protein>
    <recommendedName>
        <fullName evidence="3">Neuromedin U</fullName>
    </recommendedName>
</protein>
<organism evidence="1 2">
    <name type="scientific">Persicobacter diffluens</name>
    <dbReference type="NCBI Taxonomy" id="981"/>
    <lineage>
        <taxon>Bacteria</taxon>
        <taxon>Pseudomonadati</taxon>
        <taxon>Bacteroidota</taxon>
        <taxon>Cytophagia</taxon>
        <taxon>Cytophagales</taxon>
        <taxon>Persicobacteraceae</taxon>
        <taxon>Persicobacter</taxon>
    </lineage>
</organism>
<comment type="caution">
    <text evidence="1">The sequence shown here is derived from an EMBL/GenBank/DDBJ whole genome shotgun (WGS) entry which is preliminary data.</text>
</comment>
<accession>A0AAN5AN85</accession>